<evidence type="ECO:0000313" key="2">
    <source>
        <dbReference type="EMBL" id="MCP2271548.1"/>
    </source>
</evidence>
<gene>
    <name evidence="2" type="ORF">LV75_004062</name>
</gene>
<evidence type="ECO:0000256" key="1">
    <source>
        <dbReference type="SAM" id="Phobius"/>
    </source>
</evidence>
<name>A0ABT1IG48_9PSEU</name>
<dbReference type="RefSeq" id="WP_253888481.1">
    <property type="nucleotide sequence ID" value="NZ_BAAAVB010000005.1"/>
</dbReference>
<keyword evidence="1" id="KW-0472">Membrane</keyword>
<comment type="caution">
    <text evidence="2">The sequence shown here is derived from an EMBL/GenBank/DDBJ whole genome shotgun (WGS) entry which is preliminary data.</text>
</comment>
<dbReference type="EMBL" id="JAMTCO010000009">
    <property type="protein sequence ID" value="MCP2271548.1"/>
    <property type="molecule type" value="Genomic_DNA"/>
</dbReference>
<keyword evidence="1" id="KW-1133">Transmembrane helix</keyword>
<keyword evidence="3" id="KW-1185">Reference proteome</keyword>
<reference evidence="2 3" key="1">
    <citation type="submission" date="2022-06" db="EMBL/GenBank/DDBJ databases">
        <title>Genomic Encyclopedia of Archaeal and Bacterial Type Strains, Phase II (KMG-II): from individual species to whole genera.</title>
        <authorList>
            <person name="Goeker M."/>
        </authorList>
    </citation>
    <scope>NUCLEOTIDE SEQUENCE [LARGE SCALE GENOMIC DNA]</scope>
    <source>
        <strain evidence="2 3">DSM 44255</strain>
    </source>
</reference>
<sequence>MADELARSTAPITVAFSHLAKDIVAEVAPDQSDYLAAVTEAVEAGDRRARLLGGAVGSGVEPTVLAELIYPLLTGTVAQVLGAAGFAALQRRKWWRRKNKRGVRPSATISITAAQVAPMREACLAHGQVLGLSSAEATLLADALERALLRSLDDQ</sequence>
<keyword evidence="1" id="KW-0812">Transmembrane</keyword>
<proteinExistence type="predicted"/>
<evidence type="ECO:0000313" key="3">
    <source>
        <dbReference type="Proteomes" id="UP001205185"/>
    </source>
</evidence>
<dbReference type="Proteomes" id="UP001205185">
    <property type="component" value="Unassembled WGS sequence"/>
</dbReference>
<accession>A0ABT1IG48</accession>
<feature type="transmembrane region" description="Helical" evidence="1">
    <location>
        <begin position="68"/>
        <end position="89"/>
    </location>
</feature>
<protein>
    <submittedName>
        <fullName evidence="2">Uncharacterized protein</fullName>
    </submittedName>
</protein>
<organism evidence="2 3">
    <name type="scientific">Actinokineospora diospyrosa</name>
    <dbReference type="NCBI Taxonomy" id="103728"/>
    <lineage>
        <taxon>Bacteria</taxon>
        <taxon>Bacillati</taxon>
        <taxon>Actinomycetota</taxon>
        <taxon>Actinomycetes</taxon>
        <taxon>Pseudonocardiales</taxon>
        <taxon>Pseudonocardiaceae</taxon>
        <taxon>Actinokineospora</taxon>
    </lineage>
</organism>